<evidence type="ECO:0000313" key="2">
    <source>
        <dbReference type="EMBL" id="SDG56204.1"/>
    </source>
</evidence>
<evidence type="ECO:0000256" key="1">
    <source>
        <dbReference type="SAM" id="Phobius"/>
    </source>
</evidence>
<comment type="caution">
    <text evidence="2">The sequence shown here is derived from an EMBL/GenBank/DDBJ whole genome shotgun (WGS) entry which is preliminary data.</text>
</comment>
<feature type="transmembrane region" description="Helical" evidence="1">
    <location>
        <begin position="310"/>
        <end position="331"/>
    </location>
</feature>
<evidence type="ECO:0000313" key="3">
    <source>
        <dbReference type="Proteomes" id="UP000199468"/>
    </source>
</evidence>
<keyword evidence="1" id="KW-0472">Membrane</keyword>
<feature type="transmembrane region" description="Helical" evidence="1">
    <location>
        <begin position="99"/>
        <end position="120"/>
    </location>
</feature>
<dbReference type="EMBL" id="FNBZ01000004">
    <property type="protein sequence ID" value="SDG56204.1"/>
    <property type="molecule type" value="Genomic_DNA"/>
</dbReference>
<dbReference type="Proteomes" id="UP000199468">
    <property type="component" value="Unassembled WGS sequence"/>
</dbReference>
<proteinExistence type="predicted"/>
<gene>
    <name evidence="2" type="ORF">SAMN05421844_104353</name>
</gene>
<feature type="transmembrane region" description="Helical" evidence="1">
    <location>
        <begin position="337"/>
        <end position="356"/>
    </location>
</feature>
<evidence type="ECO:0008006" key="4">
    <source>
        <dbReference type="Google" id="ProtNLM"/>
    </source>
</evidence>
<name>A0ABY0P0I7_9HYPH</name>
<feature type="transmembrane region" description="Helical" evidence="1">
    <location>
        <begin position="243"/>
        <end position="262"/>
    </location>
</feature>
<keyword evidence="1" id="KW-0812">Transmembrane</keyword>
<keyword evidence="3" id="KW-1185">Reference proteome</keyword>
<accession>A0ABY0P0I7</accession>
<reference evidence="2 3" key="1">
    <citation type="submission" date="2016-10" db="EMBL/GenBank/DDBJ databases">
        <authorList>
            <person name="Varghese N."/>
            <person name="Submissions S."/>
        </authorList>
    </citation>
    <scope>NUCLEOTIDE SEQUENCE [LARGE SCALE GENOMIC DNA]</scope>
    <source>
        <strain evidence="2 3">DSM 26672</strain>
    </source>
</reference>
<organism evidence="2 3">
    <name type="scientific">Bosea robiniae</name>
    <dbReference type="NCBI Taxonomy" id="1036780"/>
    <lineage>
        <taxon>Bacteria</taxon>
        <taxon>Pseudomonadati</taxon>
        <taxon>Pseudomonadota</taxon>
        <taxon>Alphaproteobacteria</taxon>
        <taxon>Hyphomicrobiales</taxon>
        <taxon>Boseaceae</taxon>
        <taxon>Bosea</taxon>
    </lineage>
</organism>
<sequence length="571" mass="61080">MQADGTIEAGVATEARWLPSLPLVLLGAAVLICALLLTQPLTLPLGPMYWDLVLYLDAANRIGDGQVPLIDFIAPVGPLGYWLFAGFDALFPRAHPLLLAQWCLFAVTAPAMAVILHTVGRQSRARAMALLLPYLAFQILPINVEHYSFFPGTDGFGIYNRHVSIVLYVLVCGLLFLRGPALAAIIGWTLIALFMIKITGFLAGGLVTAFALAAGRIGLRQALTVAAAAGLALIGFELATGLVSAYLGSILALIAINAGGILPRFVQAASLHLDIVGAGAALVLALFWLDRRDIADTALALRRQPSAAGFIRLLDRDVAWLAVVLAAGLFFETQNTGGQAFIFIWPVLLMILSRWLGSGRRGALVVCGLVAATAIPPAETVLQRGARALMAQAGYAALPNQHLGRLGQVSQHADVMNRASAMLDIYAAHPATFREFTAREMLPSPQLYSELDFQASWLMAVDEGVAAILAHERASGRRFETIMSLNFVNPFPAVMGRSAPRGIAIGADPFRAVPKPDDAEITLAREADLVLYPLCPVTVANEALRKIYAPVLTGRREIALGRCWKGYVKAG</sequence>
<feature type="transmembrane region" description="Helical" evidence="1">
    <location>
        <begin position="184"/>
        <end position="211"/>
    </location>
</feature>
<protein>
    <recommendedName>
        <fullName evidence="4">Glycosyltransferase RgtA/B/C/D-like domain-containing protein</fullName>
    </recommendedName>
</protein>
<feature type="transmembrane region" description="Helical" evidence="1">
    <location>
        <begin position="156"/>
        <end position="177"/>
    </location>
</feature>
<keyword evidence="1" id="KW-1133">Transmembrane helix</keyword>
<feature type="transmembrane region" description="Helical" evidence="1">
    <location>
        <begin position="268"/>
        <end position="289"/>
    </location>
</feature>
<dbReference type="RefSeq" id="WP_091857425.1">
    <property type="nucleotide sequence ID" value="NZ_FNBZ01000004.1"/>
</dbReference>
<feature type="transmembrane region" description="Helical" evidence="1">
    <location>
        <begin position="23"/>
        <end position="46"/>
    </location>
</feature>